<dbReference type="SUPFAM" id="SSF82171">
    <property type="entry name" value="DPP6 N-terminal domain-like"/>
    <property type="match status" value="1"/>
</dbReference>
<dbReference type="Proteomes" id="UP001597045">
    <property type="component" value="Unassembled WGS sequence"/>
</dbReference>
<proteinExistence type="predicted"/>
<comment type="caution">
    <text evidence="3">The sequence shown here is derived from an EMBL/GenBank/DDBJ whole genome shotgun (WGS) entry which is preliminary data.</text>
</comment>
<keyword evidence="2" id="KW-1133">Transmembrane helix</keyword>
<evidence type="ECO:0000313" key="3">
    <source>
        <dbReference type="EMBL" id="MFD1051940.1"/>
    </source>
</evidence>
<protein>
    <submittedName>
        <fullName evidence="3">Uncharacterized protein</fullName>
    </submittedName>
</protein>
<feature type="transmembrane region" description="Helical" evidence="2">
    <location>
        <begin position="108"/>
        <end position="131"/>
    </location>
</feature>
<evidence type="ECO:0000313" key="4">
    <source>
        <dbReference type="Proteomes" id="UP001597045"/>
    </source>
</evidence>
<gene>
    <name evidence="3" type="ORF">ACFQ1S_43450</name>
</gene>
<name>A0ABW3MRW8_9PSEU</name>
<accession>A0ABW3MRW8</accession>
<keyword evidence="4" id="KW-1185">Reference proteome</keyword>
<dbReference type="EMBL" id="JBHTIS010003998">
    <property type="protein sequence ID" value="MFD1051940.1"/>
    <property type="molecule type" value="Genomic_DNA"/>
</dbReference>
<sequence length="137" mass="13813">ILITGGAVSADGTVVALRTYTDAYLWSAPNGDIETALKGNPTRIPLPNEPQGEAIAFEPDGTLISGSEGTGQPIRAIPQATTMVHPNPQGGGSPAEGSSGAAPGKADFPVGTVIGVGIAVILGVTLVYVLLRRRGRA</sequence>
<feature type="region of interest" description="Disordered" evidence="1">
    <location>
        <begin position="83"/>
        <end position="103"/>
    </location>
</feature>
<feature type="non-terminal residue" evidence="3">
    <location>
        <position position="1"/>
    </location>
</feature>
<evidence type="ECO:0000256" key="1">
    <source>
        <dbReference type="SAM" id="MobiDB-lite"/>
    </source>
</evidence>
<organism evidence="3 4">
    <name type="scientific">Kibdelosporangium lantanae</name>
    <dbReference type="NCBI Taxonomy" id="1497396"/>
    <lineage>
        <taxon>Bacteria</taxon>
        <taxon>Bacillati</taxon>
        <taxon>Actinomycetota</taxon>
        <taxon>Actinomycetes</taxon>
        <taxon>Pseudonocardiales</taxon>
        <taxon>Pseudonocardiaceae</taxon>
        <taxon>Kibdelosporangium</taxon>
    </lineage>
</organism>
<reference evidence="4" key="1">
    <citation type="journal article" date="2019" name="Int. J. Syst. Evol. Microbiol.">
        <title>The Global Catalogue of Microorganisms (GCM) 10K type strain sequencing project: providing services to taxonomists for standard genome sequencing and annotation.</title>
        <authorList>
            <consortium name="The Broad Institute Genomics Platform"/>
            <consortium name="The Broad Institute Genome Sequencing Center for Infectious Disease"/>
            <person name="Wu L."/>
            <person name="Ma J."/>
        </authorList>
    </citation>
    <scope>NUCLEOTIDE SEQUENCE [LARGE SCALE GENOMIC DNA]</scope>
    <source>
        <strain evidence="4">JCM 31486</strain>
    </source>
</reference>
<keyword evidence="2" id="KW-0812">Transmembrane</keyword>
<keyword evidence="2" id="KW-0472">Membrane</keyword>
<evidence type="ECO:0000256" key="2">
    <source>
        <dbReference type="SAM" id="Phobius"/>
    </source>
</evidence>